<dbReference type="OrthoDB" id="2039658at2"/>
<evidence type="ECO:0000313" key="1">
    <source>
        <dbReference type="EMBL" id="NDO67777.1"/>
    </source>
</evidence>
<organism evidence="1 2">
    <name type="scientific">Schaedlerella arabinosiphila</name>
    <dbReference type="NCBI Taxonomy" id="2044587"/>
    <lineage>
        <taxon>Bacteria</taxon>
        <taxon>Bacillati</taxon>
        <taxon>Bacillota</taxon>
        <taxon>Clostridia</taxon>
        <taxon>Lachnospirales</taxon>
        <taxon>Lachnospiraceae</taxon>
        <taxon>Schaedlerella</taxon>
    </lineage>
</organism>
<dbReference type="EMBL" id="VIRB01000026">
    <property type="protein sequence ID" value="NDO67777.1"/>
    <property type="molecule type" value="Genomic_DNA"/>
</dbReference>
<proteinExistence type="predicted"/>
<reference evidence="1 2" key="1">
    <citation type="submission" date="2019-07" db="EMBL/GenBank/DDBJ databases">
        <title>Draft genome sequences of 15 bacterial species constituting the stable defined intestinal microbiota of the GM15 gnotobiotic mouse model.</title>
        <authorList>
            <person name="Elie C."/>
            <person name="Mathieu A."/>
            <person name="Saliou A."/>
            <person name="Darnaud M."/>
            <person name="Leulier F."/>
            <person name="Tamellini A."/>
        </authorList>
    </citation>
    <scope>NUCLEOTIDE SEQUENCE [LARGE SCALE GENOMIC DNA]</scope>
    <source>
        <strain evidence="2">ASF 502</strain>
    </source>
</reference>
<gene>
    <name evidence="1" type="ORF">FMM80_03230</name>
</gene>
<name>A0A9X5H3V5_9FIRM</name>
<protein>
    <recommendedName>
        <fullName evidence="3">Large polyvalent protein-associated domain-containing protein</fullName>
    </recommendedName>
</protein>
<accession>A0A9X5H3V5</accession>
<evidence type="ECO:0000313" key="2">
    <source>
        <dbReference type="Proteomes" id="UP000474104"/>
    </source>
</evidence>
<comment type="caution">
    <text evidence="1">The sequence shown here is derived from an EMBL/GenBank/DDBJ whole genome shotgun (WGS) entry which is preliminary data.</text>
</comment>
<dbReference type="Proteomes" id="UP000474104">
    <property type="component" value="Unassembled WGS sequence"/>
</dbReference>
<dbReference type="AlphaFoldDB" id="A0A9X5H3V5"/>
<sequence>MIENRNVNIITDADDEKLVLINDIRFKGKRQIDWNDVKRYLEGYVGDYYEITENAEHIFIGSELPEEYTESESRKNLMGANAKAKANAATAIPELIQIASNPVFEENHKEKHNKNAKYGWYRYDVRFALPVYEENTLVRYNIFHARLLINHAENGRKYLYDILAIKKETSKPQQDVR</sequence>
<evidence type="ECO:0008006" key="3">
    <source>
        <dbReference type="Google" id="ProtNLM"/>
    </source>
</evidence>
<dbReference type="RefSeq" id="WP_004069406.1">
    <property type="nucleotide sequence ID" value="NZ_VIRB01000026.1"/>
</dbReference>